<gene>
    <name evidence="1" type="ORF">KOY48_00710</name>
</gene>
<evidence type="ECO:0000313" key="1">
    <source>
        <dbReference type="EMBL" id="QWQ32400.1"/>
    </source>
</evidence>
<dbReference type="AlphaFoldDB" id="A0A8F1MBL5"/>
<dbReference type="Proteomes" id="UP000679129">
    <property type="component" value="Chromosome"/>
</dbReference>
<proteinExistence type="predicted"/>
<sequence>MVGIQAGKTYSRGIVLRDVNQAGRDISDTIRRDFLQANAEKIDTTGLRVPNNSNWATGRLCLAPSFVCLEQPKIFGRPEPTGRK</sequence>
<dbReference type="KEGG" id="mnd:KOY48_00710"/>
<reference evidence="1" key="1">
    <citation type="submission" date="2021-06" db="EMBL/GenBank/DDBJ databases">
        <title>An adapted protocol for Saccharibacteria cultivation: two new species join this phylum of Candidate Phyla Radiations.</title>
        <authorList>
            <person name="Ibrahim A."/>
            <person name="Maatouk M."/>
            <person name="Zgheib R."/>
            <person name="Haddad G."/>
            <person name="Bou Khalil J."/>
            <person name="Raoult D."/>
            <person name="Bittar F."/>
        </authorList>
    </citation>
    <scope>NUCLEOTIDE SEQUENCE</scope>
    <source>
        <strain evidence="1">IHU1</strain>
    </source>
</reference>
<name>A0A8F1MBL5_9BACT</name>
<accession>A0A8F1MBL5</accession>
<evidence type="ECO:0000313" key="2">
    <source>
        <dbReference type="Proteomes" id="UP000679129"/>
    </source>
</evidence>
<keyword evidence="2" id="KW-1185">Reference proteome</keyword>
<dbReference type="EMBL" id="CP076460">
    <property type="protein sequence ID" value="QWQ32400.1"/>
    <property type="molecule type" value="Genomic_DNA"/>
</dbReference>
<protein>
    <submittedName>
        <fullName evidence="1">Uncharacterized protein</fullName>
    </submittedName>
</protein>
<organism evidence="1 2">
    <name type="scientific">Candidatus Minimicrobia naudis</name>
    <dbReference type="NCBI Taxonomy" id="2841263"/>
    <lineage>
        <taxon>Bacteria</taxon>
        <taxon>Candidatus Saccharimonadota</taxon>
        <taxon>Candidatus Saccharimonadota incertae sedis</taxon>
        <taxon>Candidatus Minimicrobia</taxon>
    </lineage>
</organism>